<evidence type="ECO:0000313" key="5">
    <source>
        <dbReference type="Proteomes" id="UP000001037"/>
    </source>
</evidence>
<dbReference type="AlphaFoldDB" id="G0EF82"/>
<dbReference type="InterPro" id="IPR022800">
    <property type="entry name" value="Spt4/RpoE2_Znf"/>
</dbReference>
<feature type="binding site" evidence="2">
    <location>
        <position position="16"/>
    </location>
    <ligand>
        <name>Zn(2+)</name>
        <dbReference type="ChEBI" id="CHEBI:29105"/>
    </ligand>
</feature>
<dbReference type="InterPro" id="IPR029040">
    <property type="entry name" value="RPABC4/Spt4"/>
</dbReference>
<dbReference type="Proteomes" id="UP000001037">
    <property type="component" value="Chromosome"/>
</dbReference>
<keyword evidence="2" id="KW-0862">Zinc</keyword>
<keyword evidence="1 2" id="KW-0804">Transcription</keyword>
<dbReference type="Gene3D" id="2.20.28.90">
    <property type="match status" value="1"/>
</dbReference>
<accession>G0EF82</accession>
<dbReference type="GO" id="GO:0008270">
    <property type="term" value="F:zinc ion binding"/>
    <property type="evidence" value="ECO:0007669"/>
    <property type="project" value="UniProtKB-UniRule"/>
</dbReference>
<dbReference type="KEGG" id="pfm:Pyrfu_0253"/>
<comment type="function">
    <text evidence="2">Stimulates transcription elongation.</text>
</comment>
<dbReference type="GO" id="GO:0006355">
    <property type="term" value="P:regulation of DNA-templated transcription"/>
    <property type="evidence" value="ECO:0007669"/>
    <property type="project" value="UniProtKB-UniRule"/>
</dbReference>
<dbReference type="SUPFAM" id="SSF63393">
    <property type="entry name" value="RNA polymerase subunits"/>
    <property type="match status" value="1"/>
</dbReference>
<organism evidence="4 5">
    <name type="scientific">Pyrolobus fumarii (strain DSM 11204 / 1A)</name>
    <dbReference type="NCBI Taxonomy" id="694429"/>
    <lineage>
        <taxon>Archaea</taxon>
        <taxon>Thermoproteota</taxon>
        <taxon>Thermoprotei</taxon>
        <taxon>Desulfurococcales</taxon>
        <taxon>Pyrodictiaceae</taxon>
        <taxon>Pyrolobus</taxon>
    </lineage>
</organism>
<evidence type="ECO:0000256" key="1">
    <source>
        <dbReference type="ARBA" id="ARBA00023163"/>
    </source>
</evidence>
<evidence type="ECO:0000259" key="3">
    <source>
        <dbReference type="SMART" id="SM01389"/>
    </source>
</evidence>
<dbReference type="STRING" id="694429.Pyrfu_0253"/>
<dbReference type="RefSeq" id="WP_014025802.1">
    <property type="nucleotide sequence ID" value="NC_015931.1"/>
</dbReference>
<dbReference type="PANTHER" id="PTHR40704:SF1">
    <property type="entry name" value="TRANSCRIPTION ELONGATION FACTOR SPT4"/>
    <property type="match status" value="1"/>
</dbReference>
<sequence>MSAATRRTKRAPFRACRSCHALVPKEVDRCPYCGSTDLTEEWAGVAIILDTEKSVLIKYMPVRVEKPGRYAIRVY</sequence>
<dbReference type="InterPro" id="IPR007178">
    <property type="entry name" value="Spt4_arch"/>
</dbReference>
<dbReference type="InParanoid" id="G0EF82"/>
<dbReference type="Pfam" id="PF06093">
    <property type="entry name" value="Spt4"/>
    <property type="match status" value="1"/>
</dbReference>
<keyword evidence="5" id="KW-1185">Reference proteome</keyword>
<dbReference type="InterPro" id="IPR038589">
    <property type="entry name" value="Spt4_dom_sf"/>
</dbReference>
<comment type="similarity">
    <text evidence="2">Belongs to the archaeal Spt4 family.</text>
</comment>
<dbReference type="NCBIfam" id="NF041664">
    <property type="entry name" value="RNAP_arch_Epp"/>
    <property type="match status" value="1"/>
</dbReference>
<gene>
    <name evidence="2" type="primary">spt4</name>
    <name evidence="4" type="ordered locus">Pyrfu_0253</name>
</gene>
<evidence type="ECO:0000313" key="4">
    <source>
        <dbReference type="EMBL" id="AEM38125.1"/>
    </source>
</evidence>
<dbReference type="EMBL" id="CP002838">
    <property type="protein sequence ID" value="AEM38125.1"/>
    <property type="molecule type" value="Genomic_DNA"/>
</dbReference>
<dbReference type="HAMAP" id="MF_00949">
    <property type="entry name" value="Spt4_arch"/>
    <property type="match status" value="1"/>
</dbReference>
<keyword evidence="2" id="KW-0805">Transcription regulation</keyword>
<dbReference type="HOGENOM" id="CLU_199467_0_0_2"/>
<evidence type="ECO:0000256" key="2">
    <source>
        <dbReference type="HAMAP-Rule" id="MF_00949"/>
    </source>
</evidence>
<dbReference type="GeneID" id="11139895"/>
<name>G0EF82_PYRF1</name>
<dbReference type="GO" id="GO:0000428">
    <property type="term" value="C:DNA-directed RNA polymerase complex"/>
    <property type="evidence" value="ECO:0007669"/>
    <property type="project" value="UniProtKB-KW"/>
</dbReference>
<protein>
    <recommendedName>
        <fullName evidence="2">Transcription elongation factor Spt4</fullName>
    </recommendedName>
</protein>
<dbReference type="SMART" id="SM01389">
    <property type="entry name" value="Spt4"/>
    <property type="match status" value="1"/>
</dbReference>
<comment type="subunit">
    <text evidence="2">Heterodimer composed of Spt4 and Spt5.</text>
</comment>
<feature type="binding site" evidence="2">
    <location>
        <position position="19"/>
    </location>
    <ligand>
        <name>Zn(2+)</name>
        <dbReference type="ChEBI" id="CHEBI:29105"/>
    </ligand>
</feature>
<keyword evidence="4" id="KW-0240">DNA-directed RNA polymerase</keyword>
<feature type="binding site" evidence="2">
    <location>
        <position position="30"/>
    </location>
    <ligand>
        <name>Zn(2+)</name>
        <dbReference type="ChEBI" id="CHEBI:29105"/>
    </ligand>
</feature>
<reference evidence="4 5" key="1">
    <citation type="journal article" date="2011" name="Stand. Genomic Sci.">
        <title>Complete genome sequence of the hyperthermophilic chemolithoautotroph Pyrolobus fumarii type strain (1A).</title>
        <authorList>
            <person name="Anderson I."/>
            <person name="Goker M."/>
            <person name="Nolan M."/>
            <person name="Lucas S."/>
            <person name="Hammon N."/>
            <person name="Deshpande S."/>
            <person name="Cheng J.F."/>
            <person name="Tapia R."/>
            <person name="Han C."/>
            <person name="Goodwin L."/>
            <person name="Pitluck S."/>
            <person name="Huntemann M."/>
            <person name="Liolios K."/>
            <person name="Ivanova N."/>
            <person name="Pagani I."/>
            <person name="Mavromatis K."/>
            <person name="Ovchinikova G."/>
            <person name="Pati A."/>
            <person name="Chen A."/>
            <person name="Palaniappan K."/>
            <person name="Land M."/>
            <person name="Hauser L."/>
            <person name="Brambilla E.M."/>
            <person name="Huber H."/>
            <person name="Yasawong M."/>
            <person name="Rohde M."/>
            <person name="Spring S."/>
            <person name="Abt B."/>
            <person name="Sikorski J."/>
            <person name="Wirth R."/>
            <person name="Detter J.C."/>
            <person name="Woyke T."/>
            <person name="Bristow J."/>
            <person name="Eisen J.A."/>
            <person name="Markowitz V."/>
            <person name="Hugenholtz P."/>
            <person name="Kyrpides N.C."/>
            <person name="Klenk H.P."/>
            <person name="Lapidus A."/>
        </authorList>
    </citation>
    <scope>NUCLEOTIDE SEQUENCE [LARGE SCALE GENOMIC DNA]</scope>
    <source>
        <strain evidence="5">DSM 11204 / 1A</strain>
    </source>
</reference>
<feature type="domain" description="Spt4/RpoE2 zinc finger" evidence="3">
    <location>
        <begin position="13"/>
        <end position="75"/>
    </location>
</feature>
<dbReference type="OrthoDB" id="275101at2157"/>
<proteinExistence type="inferred from homology"/>
<keyword evidence="2" id="KW-0479">Metal-binding</keyword>
<feature type="binding site" evidence="2">
    <location>
        <position position="33"/>
    </location>
    <ligand>
        <name>Zn(2+)</name>
        <dbReference type="ChEBI" id="CHEBI:29105"/>
    </ligand>
</feature>
<dbReference type="eggNOG" id="arCOG04077">
    <property type="taxonomic scope" value="Archaea"/>
</dbReference>
<dbReference type="PANTHER" id="PTHR40704">
    <property type="entry name" value="TRANSCRIPTION ELONGATION FACTOR SPT4"/>
    <property type="match status" value="1"/>
</dbReference>